<evidence type="ECO:0000256" key="2">
    <source>
        <dbReference type="SAM" id="Phobius"/>
    </source>
</evidence>
<dbReference type="KEGG" id="lth:KLTH0G16324g"/>
<dbReference type="RefSeq" id="XP_002555744.1">
    <property type="nucleotide sequence ID" value="XM_002555698.1"/>
</dbReference>
<gene>
    <name evidence="3" type="ordered locus">KLTH0G16324g</name>
</gene>
<dbReference type="Proteomes" id="UP000002036">
    <property type="component" value="Chromosome G"/>
</dbReference>
<dbReference type="eggNOG" id="ENOG502S2K8">
    <property type="taxonomic scope" value="Eukaryota"/>
</dbReference>
<dbReference type="InterPro" id="IPR020999">
    <property type="entry name" value="Chitin_synth_reg_RCR"/>
</dbReference>
<keyword evidence="4" id="KW-1185">Reference proteome</keyword>
<sequence length="247" mass="27836">MMPGWPSIRLLSRTFTIPFELMRVPPPTLVQRNLAPDKVRLYARASESSLPDNGCFGFSCGNQWIWGRWILLVFFLCFLAVLAFTAIKLNGKRTNRGQRPIPGTAWFTPPTYRQSERQFRGSTQDYVPPYTETANDNDLGYYDNQGVFHFNNKAEEGPPPPVDDATSFNASDLQYPPRATTRIGQDTPCQAVDNVRDFNEYYYGAPPVAPHNGPTETTITHGSSSIAQESTEYHEMVPVSERAAPRH</sequence>
<evidence type="ECO:0000313" key="4">
    <source>
        <dbReference type="Proteomes" id="UP000002036"/>
    </source>
</evidence>
<feature type="region of interest" description="Disordered" evidence="1">
    <location>
        <begin position="227"/>
        <end position="247"/>
    </location>
</feature>
<dbReference type="OrthoDB" id="4088875at2759"/>
<dbReference type="AlphaFoldDB" id="C5DNE6"/>
<organism evidence="3 4">
    <name type="scientific">Lachancea thermotolerans (strain ATCC 56472 / CBS 6340 / NRRL Y-8284)</name>
    <name type="common">Yeast</name>
    <name type="synonym">Kluyveromyces thermotolerans</name>
    <dbReference type="NCBI Taxonomy" id="559295"/>
    <lineage>
        <taxon>Eukaryota</taxon>
        <taxon>Fungi</taxon>
        <taxon>Dikarya</taxon>
        <taxon>Ascomycota</taxon>
        <taxon>Saccharomycotina</taxon>
        <taxon>Saccharomycetes</taxon>
        <taxon>Saccharomycetales</taxon>
        <taxon>Saccharomycetaceae</taxon>
        <taxon>Lachancea</taxon>
    </lineage>
</organism>
<dbReference type="GeneID" id="8294030"/>
<dbReference type="OMA" id="STEYHEM"/>
<evidence type="ECO:0000313" key="3">
    <source>
        <dbReference type="EMBL" id="CAR25307.1"/>
    </source>
</evidence>
<name>C5DNE6_LACTC</name>
<dbReference type="InParanoid" id="C5DNE6"/>
<dbReference type="Pfam" id="PF12273">
    <property type="entry name" value="RCR"/>
    <property type="match status" value="1"/>
</dbReference>
<dbReference type="HOGENOM" id="CLU_078289_0_0_1"/>
<dbReference type="GO" id="GO:0016192">
    <property type="term" value="P:vesicle-mediated transport"/>
    <property type="evidence" value="ECO:0007669"/>
    <property type="project" value="TreeGrafter"/>
</dbReference>
<dbReference type="EMBL" id="CU928171">
    <property type="protein sequence ID" value="CAR25307.1"/>
    <property type="molecule type" value="Genomic_DNA"/>
</dbReference>
<keyword evidence="2" id="KW-1133">Transmembrane helix</keyword>
<dbReference type="PANTHER" id="PTHR28187">
    <property type="entry name" value="PROTEIN RCR1-RELATED"/>
    <property type="match status" value="1"/>
</dbReference>
<evidence type="ECO:0000256" key="1">
    <source>
        <dbReference type="SAM" id="MobiDB-lite"/>
    </source>
</evidence>
<keyword evidence="2" id="KW-0472">Membrane</keyword>
<keyword evidence="2" id="KW-0812">Transmembrane</keyword>
<accession>C5DNE6</accession>
<protein>
    <submittedName>
        <fullName evidence="3">KLTH0G16324p</fullName>
    </submittedName>
</protein>
<proteinExistence type="predicted"/>
<feature type="transmembrane region" description="Helical" evidence="2">
    <location>
        <begin position="69"/>
        <end position="89"/>
    </location>
</feature>
<dbReference type="PANTHER" id="PTHR28187:SF1">
    <property type="entry name" value="PROTEIN RCR1-RELATED"/>
    <property type="match status" value="1"/>
</dbReference>
<dbReference type="FunCoup" id="C5DNE6">
    <property type="interactions" value="61"/>
</dbReference>
<reference evidence="3 4" key="1">
    <citation type="journal article" date="2009" name="Genome Res.">
        <title>Comparative genomics of protoploid Saccharomycetaceae.</title>
        <authorList>
            <consortium name="The Genolevures Consortium"/>
            <person name="Souciet J.-L."/>
            <person name="Dujon B."/>
            <person name="Gaillardin C."/>
            <person name="Johnston M."/>
            <person name="Baret P.V."/>
            <person name="Cliften P."/>
            <person name="Sherman D.J."/>
            <person name="Weissenbach J."/>
            <person name="Westhof E."/>
            <person name="Wincker P."/>
            <person name="Jubin C."/>
            <person name="Poulain J."/>
            <person name="Barbe V."/>
            <person name="Segurens B."/>
            <person name="Artiguenave F."/>
            <person name="Anthouard V."/>
            <person name="Vacherie B."/>
            <person name="Val M.-E."/>
            <person name="Fulton R.S."/>
            <person name="Minx P."/>
            <person name="Wilson R."/>
            <person name="Durrens P."/>
            <person name="Jean G."/>
            <person name="Marck C."/>
            <person name="Martin T."/>
            <person name="Nikolski M."/>
            <person name="Rolland T."/>
            <person name="Seret M.-L."/>
            <person name="Casaregola S."/>
            <person name="Despons L."/>
            <person name="Fairhead C."/>
            <person name="Fischer G."/>
            <person name="Lafontaine I."/>
            <person name="Leh V."/>
            <person name="Lemaire M."/>
            <person name="de Montigny J."/>
            <person name="Neuveglise C."/>
            <person name="Thierry A."/>
            <person name="Blanc-Lenfle I."/>
            <person name="Bleykasten C."/>
            <person name="Diffels J."/>
            <person name="Fritsch E."/>
            <person name="Frangeul L."/>
            <person name="Goeffon A."/>
            <person name="Jauniaux N."/>
            <person name="Kachouri-Lafond R."/>
            <person name="Payen C."/>
            <person name="Potier S."/>
            <person name="Pribylova L."/>
            <person name="Ozanne C."/>
            <person name="Richard G.-F."/>
            <person name="Sacerdot C."/>
            <person name="Straub M.-L."/>
            <person name="Talla E."/>
        </authorList>
    </citation>
    <scope>NUCLEOTIDE SEQUENCE [LARGE SCALE GENOMIC DNA]</scope>
    <source>
        <strain evidence="4">ATCC 56472 / CBS 6340 / NRRL Y-8284</strain>
    </source>
</reference>